<name>A0A097EP22_9GAMM</name>
<dbReference type="EMBL" id="CP009574">
    <property type="protein sequence ID" value="AIT09309.1"/>
    <property type="molecule type" value="Genomic_DNA"/>
</dbReference>
<proteinExistence type="predicted"/>
<feature type="transmembrane region" description="Helical" evidence="1">
    <location>
        <begin position="31"/>
        <end position="57"/>
    </location>
</feature>
<dbReference type="eggNOG" id="COG0586">
    <property type="taxonomic scope" value="Bacteria"/>
</dbReference>
<dbReference type="STRING" id="1547445.LO80_04550"/>
<keyword evidence="1" id="KW-0812">Transmembrane</keyword>
<dbReference type="Pfam" id="PF09335">
    <property type="entry name" value="VTT_dom"/>
    <property type="match status" value="1"/>
</dbReference>
<gene>
    <name evidence="3" type="ORF">LO80_04550</name>
</gene>
<sequence>MGEHEFWKLLIDWGYLAVALAVFIEGEIFLIMVGVAAAAGLFDYPLVIIAATIGAIFHDNSIFILSKFVGQKIIKKKASWSYKAQHSLKLLEKHENIVILSIRFLYGLRTITILIVGLSKVNKLKFVLLDSISSFFWSVIYISLGYLCGHTILRFIDHADIKLWISHNKYPSIFILILVSSIIYLSYRIFRSRSKRQVNE</sequence>
<keyword evidence="1" id="KW-0472">Membrane</keyword>
<evidence type="ECO:0000313" key="4">
    <source>
        <dbReference type="Proteomes" id="UP000029672"/>
    </source>
</evidence>
<dbReference type="RefSeq" id="WP_040008955.1">
    <property type="nucleotide sequence ID" value="NZ_CP009574.1"/>
</dbReference>
<keyword evidence="1" id="KW-1133">Transmembrane helix</keyword>
<feature type="domain" description="VTT" evidence="2">
    <location>
        <begin position="35"/>
        <end position="146"/>
    </location>
</feature>
<protein>
    <submittedName>
        <fullName evidence="3">Membrane protein</fullName>
    </submittedName>
</protein>
<organism evidence="3 4">
    <name type="scientific">Candidatus Francisella endociliophora</name>
    <dbReference type="NCBI Taxonomy" id="653937"/>
    <lineage>
        <taxon>Bacteria</taxon>
        <taxon>Pseudomonadati</taxon>
        <taxon>Pseudomonadota</taxon>
        <taxon>Gammaproteobacteria</taxon>
        <taxon>Thiotrichales</taxon>
        <taxon>Francisellaceae</taxon>
        <taxon>Francisella</taxon>
    </lineage>
</organism>
<dbReference type="GO" id="GO:0005886">
    <property type="term" value="C:plasma membrane"/>
    <property type="evidence" value="ECO:0007669"/>
    <property type="project" value="TreeGrafter"/>
</dbReference>
<dbReference type="PANTHER" id="PTHR42709:SF2">
    <property type="entry name" value="INNER MEMBRANE PROTEIN YOHD"/>
    <property type="match status" value="1"/>
</dbReference>
<keyword evidence="4" id="KW-1185">Reference proteome</keyword>
<dbReference type="OrthoDB" id="948134at2"/>
<evidence type="ECO:0000259" key="2">
    <source>
        <dbReference type="Pfam" id="PF09335"/>
    </source>
</evidence>
<dbReference type="PANTHER" id="PTHR42709">
    <property type="entry name" value="ALKALINE PHOSPHATASE LIKE PROTEIN"/>
    <property type="match status" value="1"/>
</dbReference>
<dbReference type="Proteomes" id="UP000029672">
    <property type="component" value="Chromosome"/>
</dbReference>
<feature type="transmembrane region" description="Helical" evidence="1">
    <location>
        <begin position="126"/>
        <end position="153"/>
    </location>
</feature>
<dbReference type="AlphaFoldDB" id="A0A097EP22"/>
<reference evidence="3 4" key="1">
    <citation type="submission" date="2014-10" db="EMBL/GenBank/DDBJ databases">
        <title>Whole genome sequence of Francisella endociliophora strain FSC1006, isolated from a laboratory culture of the marine ciliate Euplotes raikovi.</title>
        <authorList>
            <person name="Granberg M."/>
            <person name="Backman S."/>
            <person name="Lundmark E."/>
            <person name="Nilsson E."/>
            <person name="Karlsson E."/>
            <person name="Thelaus J."/>
            <person name="Ohrman C."/>
            <person name="Larkeryd A."/>
            <person name="Stenberg P."/>
        </authorList>
    </citation>
    <scope>NUCLEOTIDE SEQUENCE [LARGE SCALE GENOMIC DNA]</scope>
    <source>
        <strain evidence="3 4">FSC1006</strain>
    </source>
</reference>
<dbReference type="InterPro" id="IPR032816">
    <property type="entry name" value="VTT_dom"/>
</dbReference>
<dbReference type="InterPro" id="IPR051311">
    <property type="entry name" value="DedA_domain"/>
</dbReference>
<evidence type="ECO:0000256" key="1">
    <source>
        <dbReference type="SAM" id="Phobius"/>
    </source>
</evidence>
<accession>A0A097EP22</accession>
<evidence type="ECO:0000313" key="3">
    <source>
        <dbReference type="EMBL" id="AIT09309.1"/>
    </source>
</evidence>
<dbReference type="KEGG" id="frf:LO80_04550"/>
<feature type="transmembrane region" description="Helical" evidence="1">
    <location>
        <begin position="173"/>
        <end position="190"/>
    </location>
</feature>
<feature type="transmembrane region" description="Helical" evidence="1">
    <location>
        <begin position="97"/>
        <end position="119"/>
    </location>
</feature>
<dbReference type="HOGENOM" id="CLU_044208_7_3_6"/>